<sequence>MKLRFFTMLLLMVGFALNSYATNPISPEAIDFEKTLKVEKKANKMAKRLAKFSQTKVGKWVVKKAVKANKFIQKLGIDLQDPVQKWLWYAILGFLAAIVISVLGYFIPFIWYISYLIWLAAVISFWYWVYLKFLQ</sequence>
<protein>
    <recommendedName>
        <fullName evidence="5">GTP-binding protein</fullName>
    </recommendedName>
</protein>
<evidence type="ECO:0008006" key="5">
    <source>
        <dbReference type="Google" id="ProtNLM"/>
    </source>
</evidence>
<organism evidence="3 4">
    <name type="scientific">Portibacter lacus</name>
    <dbReference type="NCBI Taxonomy" id="1099794"/>
    <lineage>
        <taxon>Bacteria</taxon>
        <taxon>Pseudomonadati</taxon>
        <taxon>Bacteroidota</taxon>
        <taxon>Saprospiria</taxon>
        <taxon>Saprospirales</taxon>
        <taxon>Haliscomenobacteraceae</taxon>
        <taxon>Portibacter</taxon>
    </lineage>
</organism>
<feature type="transmembrane region" description="Helical" evidence="1">
    <location>
        <begin position="86"/>
        <end position="107"/>
    </location>
</feature>
<proteinExistence type="predicted"/>
<dbReference type="EMBL" id="BSOH01000001">
    <property type="protein sequence ID" value="GLR15909.1"/>
    <property type="molecule type" value="Genomic_DNA"/>
</dbReference>
<feature type="transmembrane region" description="Helical" evidence="1">
    <location>
        <begin position="112"/>
        <end position="130"/>
    </location>
</feature>
<dbReference type="Proteomes" id="UP001156666">
    <property type="component" value="Unassembled WGS sequence"/>
</dbReference>
<accession>A0AA37SMU3</accession>
<keyword evidence="1" id="KW-0812">Transmembrane</keyword>
<dbReference type="RefSeq" id="WP_235294515.1">
    <property type="nucleotide sequence ID" value="NZ_BSOH01000001.1"/>
</dbReference>
<keyword evidence="1" id="KW-1133">Transmembrane helix</keyword>
<reference evidence="3" key="1">
    <citation type="journal article" date="2014" name="Int. J. Syst. Evol. Microbiol.">
        <title>Complete genome sequence of Corynebacterium casei LMG S-19264T (=DSM 44701T), isolated from a smear-ripened cheese.</title>
        <authorList>
            <consortium name="US DOE Joint Genome Institute (JGI-PGF)"/>
            <person name="Walter F."/>
            <person name="Albersmeier A."/>
            <person name="Kalinowski J."/>
            <person name="Ruckert C."/>
        </authorList>
    </citation>
    <scope>NUCLEOTIDE SEQUENCE</scope>
    <source>
        <strain evidence="3">NBRC 108769</strain>
    </source>
</reference>
<gene>
    <name evidence="3" type="ORF">GCM10007940_05240</name>
</gene>
<keyword evidence="4" id="KW-1185">Reference proteome</keyword>
<evidence type="ECO:0000313" key="3">
    <source>
        <dbReference type="EMBL" id="GLR15909.1"/>
    </source>
</evidence>
<evidence type="ECO:0000313" key="4">
    <source>
        <dbReference type="Proteomes" id="UP001156666"/>
    </source>
</evidence>
<comment type="caution">
    <text evidence="3">The sequence shown here is derived from an EMBL/GenBank/DDBJ whole genome shotgun (WGS) entry which is preliminary data.</text>
</comment>
<reference evidence="3" key="2">
    <citation type="submission" date="2023-01" db="EMBL/GenBank/DDBJ databases">
        <title>Draft genome sequence of Portibacter lacus strain NBRC 108769.</title>
        <authorList>
            <person name="Sun Q."/>
            <person name="Mori K."/>
        </authorList>
    </citation>
    <scope>NUCLEOTIDE SEQUENCE</scope>
    <source>
        <strain evidence="3">NBRC 108769</strain>
    </source>
</reference>
<feature type="chain" id="PRO_5041318980" description="GTP-binding protein" evidence="2">
    <location>
        <begin position="22"/>
        <end position="135"/>
    </location>
</feature>
<name>A0AA37SMU3_9BACT</name>
<feature type="signal peptide" evidence="2">
    <location>
        <begin position="1"/>
        <end position="21"/>
    </location>
</feature>
<keyword evidence="1" id="KW-0472">Membrane</keyword>
<evidence type="ECO:0000256" key="2">
    <source>
        <dbReference type="SAM" id="SignalP"/>
    </source>
</evidence>
<dbReference type="AlphaFoldDB" id="A0AA37SMU3"/>
<keyword evidence="2" id="KW-0732">Signal</keyword>
<evidence type="ECO:0000256" key="1">
    <source>
        <dbReference type="SAM" id="Phobius"/>
    </source>
</evidence>